<keyword evidence="2" id="KW-1185">Reference proteome</keyword>
<dbReference type="AlphaFoldDB" id="A0AAD5LV71"/>
<evidence type="ECO:0000313" key="2">
    <source>
        <dbReference type="Proteomes" id="UP001196413"/>
    </source>
</evidence>
<sequence>MKFSRNLTEFETALNNFEITEFHATGTSIETASAMLAKISSLATTISPLYSTDGTASGIQRIRENIIHHCYHCYFVLYDYYAHVPCPLLRRTLLAVKKLLLSLKGKARCSFYKSLLVSLAGLGTMSICQISAHVYRDLMELASR</sequence>
<gene>
    <name evidence="1" type="ORF">KIN20_002120</name>
</gene>
<reference evidence="1" key="1">
    <citation type="submission" date="2021-06" db="EMBL/GenBank/DDBJ databases">
        <title>Parelaphostrongylus tenuis whole genome reference sequence.</title>
        <authorList>
            <person name="Garwood T.J."/>
            <person name="Larsen P.A."/>
            <person name="Fountain-Jones N.M."/>
            <person name="Garbe J.R."/>
            <person name="Macchietto M.G."/>
            <person name="Kania S.A."/>
            <person name="Gerhold R.W."/>
            <person name="Richards J.E."/>
            <person name="Wolf T.M."/>
        </authorList>
    </citation>
    <scope>NUCLEOTIDE SEQUENCE</scope>
    <source>
        <strain evidence="1">MNPRO001-30</strain>
        <tissue evidence="1">Meninges</tissue>
    </source>
</reference>
<dbReference type="Proteomes" id="UP001196413">
    <property type="component" value="Unassembled WGS sequence"/>
</dbReference>
<organism evidence="1 2">
    <name type="scientific">Parelaphostrongylus tenuis</name>
    <name type="common">Meningeal worm</name>
    <dbReference type="NCBI Taxonomy" id="148309"/>
    <lineage>
        <taxon>Eukaryota</taxon>
        <taxon>Metazoa</taxon>
        <taxon>Ecdysozoa</taxon>
        <taxon>Nematoda</taxon>
        <taxon>Chromadorea</taxon>
        <taxon>Rhabditida</taxon>
        <taxon>Rhabditina</taxon>
        <taxon>Rhabditomorpha</taxon>
        <taxon>Strongyloidea</taxon>
        <taxon>Metastrongylidae</taxon>
        <taxon>Parelaphostrongylus</taxon>
    </lineage>
</organism>
<accession>A0AAD5LV71</accession>
<evidence type="ECO:0000313" key="1">
    <source>
        <dbReference type="EMBL" id="KAJ1347145.1"/>
    </source>
</evidence>
<comment type="caution">
    <text evidence="1">The sequence shown here is derived from an EMBL/GenBank/DDBJ whole genome shotgun (WGS) entry which is preliminary data.</text>
</comment>
<protein>
    <submittedName>
        <fullName evidence="1">Uncharacterized protein</fullName>
    </submittedName>
</protein>
<proteinExistence type="predicted"/>
<dbReference type="EMBL" id="JAHQIW010000276">
    <property type="protein sequence ID" value="KAJ1347145.1"/>
    <property type="molecule type" value="Genomic_DNA"/>
</dbReference>
<name>A0AAD5LV71_PARTN</name>